<dbReference type="AlphaFoldDB" id="A0A058ZSR9"/>
<name>A0A058ZSR9_EUCGR</name>
<accession>A0A058ZSR9</accession>
<sequence length="102" mass="11682">MALSPFALRVNASTHRYSLSPTFDHLRRSISPALKFDFKFEKLHGQPIWKKLQQQLPLKKIDVSDTVKKASGMVLDVLVDGLYRFVDQPFLPSQVLRKEALS</sequence>
<dbReference type="InParanoid" id="A0A058ZSR9"/>
<evidence type="ECO:0000313" key="1">
    <source>
        <dbReference type="EMBL" id="KAK2632062.1"/>
    </source>
</evidence>
<evidence type="ECO:0000313" key="2">
    <source>
        <dbReference type="EMBL" id="KCW44449.1"/>
    </source>
</evidence>
<reference evidence="2" key="1">
    <citation type="submission" date="2013-07" db="EMBL/GenBank/DDBJ databases">
        <title>The genome of Eucalyptus grandis.</title>
        <authorList>
            <person name="Schmutz J."/>
            <person name="Hayes R."/>
            <person name="Myburg A."/>
            <person name="Tuskan G."/>
            <person name="Grattapaglia D."/>
            <person name="Rokhsar D.S."/>
        </authorList>
    </citation>
    <scope>NUCLEOTIDE SEQUENCE</scope>
    <source>
        <tissue evidence="2">Leaf extractions</tissue>
    </source>
</reference>
<dbReference type="EMBL" id="KK199305">
    <property type="protein sequence ID" value="KCW44449.1"/>
    <property type="molecule type" value="Genomic_DNA"/>
</dbReference>
<reference evidence="1" key="2">
    <citation type="journal article" date="2014" name="Nature">
        <title>The genome of Eucalyptus grandis.</title>
        <authorList>
            <person name="Myburg A.A."/>
            <person name="Grattapaglia D."/>
            <person name="Tuskan G.A."/>
            <person name="Hellsten U."/>
            <person name="Hayes R.D."/>
            <person name="Grimwood J."/>
            <person name="Jenkins J."/>
            <person name="Lindquist E."/>
            <person name="Tice H."/>
            <person name="Bauer D."/>
            <person name="Goodstein D.M."/>
            <person name="Dubchak I."/>
            <person name="Poliakov A."/>
            <person name="Mizrachi E."/>
            <person name="Kullan A.R."/>
            <person name="Hussey S.G."/>
            <person name="Pinard D."/>
            <person name="van der Merwe K."/>
            <person name="Singh P."/>
            <person name="van Jaarsveld I."/>
            <person name="Silva-Junior O.B."/>
            <person name="Togawa R.C."/>
            <person name="Pappas M.R."/>
            <person name="Faria D.A."/>
            <person name="Sansaloni C.P."/>
            <person name="Petroli C.D."/>
            <person name="Yang X."/>
            <person name="Ranjan P."/>
            <person name="Tschaplinski T.J."/>
            <person name="Ye C.Y."/>
            <person name="Li T."/>
            <person name="Sterck L."/>
            <person name="Vanneste K."/>
            <person name="Murat F."/>
            <person name="Soler M."/>
            <person name="Clemente H.S."/>
            <person name="Saidi N."/>
            <person name="Cassan-Wang H."/>
            <person name="Dunand C."/>
            <person name="Hefer C.A."/>
            <person name="Bornberg-Bauer E."/>
            <person name="Kersting A.R."/>
            <person name="Vining K."/>
            <person name="Amarasinghe V."/>
            <person name="Ranik M."/>
            <person name="Naithani S."/>
            <person name="Elser J."/>
            <person name="Boyd A.E."/>
            <person name="Liston A."/>
            <person name="Spatafora J.W."/>
            <person name="Dharmwardhana P."/>
            <person name="Raja R."/>
            <person name="Sullivan C."/>
            <person name="Romanel E."/>
            <person name="Alves-Ferreira M."/>
            <person name="Kulheim C."/>
            <person name="Foley W."/>
            <person name="Carocha V."/>
            <person name="Paiva J."/>
            <person name="Kudrna D."/>
            <person name="Brommonschenkel S.H."/>
            <person name="Pasquali G."/>
            <person name="Byrne M."/>
            <person name="Rigault P."/>
            <person name="Tibbits J."/>
            <person name="Spokevicius A."/>
            <person name="Jones R.C."/>
            <person name="Steane D.A."/>
            <person name="Vaillancourt R.E."/>
            <person name="Potts B.M."/>
            <person name="Joubert F."/>
            <person name="Barry K."/>
            <person name="Pappas G.J."/>
            <person name="Strauss S.H."/>
            <person name="Jaiswal P."/>
            <person name="Grima-Pettenati J."/>
            <person name="Salse J."/>
            <person name="Van de Peer Y."/>
            <person name="Rokhsar D.S."/>
            <person name="Schmutz J."/>
        </authorList>
    </citation>
    <scope>NUCLEOTIDE SEQUENCE</scope>
    <source>
        <tissue evidence="1">Leaf extractions</tissue>
    </source>
</reference>
<reference evidence="1" key="4">
    <citation type="submission" date="2023-07" db="EMBL/GenBank/DDBJ databases">
        <authorList>
            <person name="Myburg A.A."/>
            <person name="Grattapaglia D."/>
            <person name="Tuskan G.A."/>
            <person name="Hellsten U."/>
            <person name="Hayes R.D."/>
            <person name="Grimwood J."/>
            <person name="Jenkins J."/>
            <person name="Lindquist E."/>
            <person name="Tice H."/>
            <person name="Bauer D."/>
            <person name="Goodstein D.M."/>
            <person name="Dubchak I."/>
            <person name="Poliakov A."/>
            <person name="Mizrachi E."/>
            <person name="Kullan A.R."/>
            <person name="Hussey S.G."/>
            <person name="Pinard D."/>
            <person name="Van D.M."/>
            <person name="Singh P."/>
            <person name="Van J.I."/>
            <person name="Silva-Junior O.B."/>
            <person name="Togawa R.C."/>
            <person name="Pappas M.R."/>
            <person name="Faria D.A."/>
            <person name="Sansaloni C.P."/>
            <person name="Petroli C.D."/>
            <person name="Yang X."/>
            <person name="Ranjan P."/>
            <person name="Tschaplinski T.J."/>
            <person name="Ye C.Y."/>
            <person name="Li T."/>
            <person name="Sterck L."/>
            <person name="Vanneste K."/>
            <person name="Murat F."/>
            <person name="Soler M."/>
            <person name="Clemente H.S."/>
            <person name="Saidi N."/>
            <person name="Cassan-Wang H."/>
            <person name="Dunand C."/>
            <person name="Hefer C.A."/>
            <person name="Bornberg-Bauer E."/>
            <person name="Kersting A.R."/>
            <person name="Vining K."/>
            <person name="Amarasinghe V."/>
            <person name="Ranik M."/>
            <person name="Naithani S."/>
            <person name="Elser J."/>
            <person name="Boyd A.E."/>
            <person name="Liston A."/>
            <person name="Spatafora J.W."/>
            <person name="Dharmwardhana P."/>
            <person name="Raja R."/>
            <person name="Sullivan C."/>
            <person name="Romanel E."/>
            <person name="Alves-Ferreira M."/>
            <person name="Kulheim C."/>
            <person name="Foley W."/>
            <person name="Carocha V."/>
            <person name="Paiva J."/>
            <person name="Kudrna D."/>
            <person name="Brommonschenkel S.H."/>
            <person name="Pasquali G."/>
            <person name="Byrne M."/>
            <person name="Rigault P."/>
            <person name="Tibbits J."/>
            <person name="Spokevicius A."/>
            <person name="Jones R.C."/>
            <person name="Steane D.A."/>
            <person name="Vaillancourt R.E."/>
            <person name="Potts B.M."/>
            <person name="Joubert F."/>
            <person name="Barry K."/>
            <person name="Pappas G.J."/>
            <person name="Strauss S.H."/>
            <person name="Jaiswal P."/>
            <person name="Grima-Pettenati J."/>
            <person name="Salse J."/>
            <person name="Van D.P."/>
            <person name="Rokhsar D.S."/>
            <person name="Schmutz J."/>
        </authorList>
    </citation>
    <scope>NUCLEOTIDE SEQUENCE</scope>
    <source>
        <tissue evidence="1">Leaf extractions</tissue>
    </source>
</reference>
<proteinExistence type="predicted"/>
<protein>
    <submittedName>
        <fullName evidence="2">Uncharacterized protein</fullName>
    </submittedName>
</protein>
<dbReference type="Proteomes" id="UP000030711">
    <property type="component" value="Unassembled WGS sequence"/>
</dbReference>
<dbReference type="EMBL" id="MU848788">
    <property type="protein sequence ID" value="KAK2632062.1"/>
    <property type="molecule type" value="Genomic_DNA"/>
</dbReference>
<evidence type="ECO:0000313" key="3">
    <source>
        <dbReference type="Proteomes" id="UP000030711"/>
    </source>
</evidence>
<dbReference type="Gramene" id="KCW44449">
    <property type="protein sequence ID" value="KCW44449"/>
    <property type="gene ID" value="EUGRSUZ_L02055"/>
</dbReference>
<gene>
    <name evidence="2" type="ORF">EUGRSUZ_L02055</name>
</gene>
<reference evidence="1" key="3">
    <citation type="submission" date="2023-04" db="EMBL/GenBank/DDBJ databases">
        <title>WGS assembly of Eucalyptus grandis.</title>
        <authorList>
            <person name="Myburg A."/>
            <person name="Grattapaglia D."/>
            <person name="Tuskan G."/>
            <person name="Hellsten U."/>
            <person name="Hayes R."/>
            <person name="Grimwood J."/>
            <person name="Jenkins J."/>
            <person name="Lindquist E."/>
            <person name="Tice H."/>
            <person name="Bauer D."/>
            <person name="Goodstein D."/>
            <person name="Dubchak I."/>
            <person name="Poliakov A."/>
            <person name="Mizrachi E."/>
            <person name="Kullan A."/>
            <person name="Hussey S."/>
            <person name="Pinard D."/>
            <person name="Van D."/>
            <person name="Singh P."/>
            <person name="Van J."/>
            <person name="Silva-Junior O."/>
            <person name="Togawa R."/>
            <person name="Pappas M."/>
            <person name="Faria D."/>
            <person name="Sansaloni C."/>
            <person name="Petroli C."/>
            <person name="Yang X."/>
            <person name="Ranjan P."/>
            <person name="Tschaplinski T."/>
            <person name="Ye C."/>
            <person name="Li T."/>
            <person name="Sterck L."/>
            <person name="Vanneste K."/>
            <person name="Murat F."/>
            <person name="Soler M."/>
            <person name="Clemente H."/>
            <person name="Saidi N."/>
            <person name="Cassan-Wang H."/>
            <person name="Dunand C."/>
            <person name="Hefer C."/>
            <person name="Bornberg-Bauer E."/>
            <person name="Kersting A."/>
            <person name="Vining K."/>
            <person name="Amarasinghe V."/>
            <person name="Ranik M."/>
            <person name="Naithani S."/>
            <person name="Elser J."/>
            <person name="Boyd A."/>
            <person name="Liston A."/>
            <person name="Spatafora J."/>
            <person name="Dharmwardhana P."/>
            <person name="Raja R."/>
            <person name="Sullivan C."/>
            <person name="Romanel E."/>
            <person name="Alves-Ferreira M."/>
            <person name="Kulheim C."/>
            <person name="Foley W."/>
            <person name="Carocha V."/>
            <person name="Paiva J."/>
            <person name="Kudrna D."/>
            <person name="Brommonschenkel S."/>
            <person name="Pasquali G."/>
            <person name="Byrne M."/>
            <person name="Rigault P."/>
            <person name="Tibbits J."/>
            <person name="Spokevicius A."/>
            <person name="Jones R."/>
            <person name="Steane D."/>
            <person name="Vaillancourt R."/>
            <person name="Potts B."/>
            <person name="Joubert F."/>
            <person name="Barry K."/>
            <person name="Pappas G."/>
            <person name="Strauss S."/>
            <person name="Jaiswal P."/>
            <person name="Grima-Pettenati J."/>
            <person name="Salse J."/>
            <person name="Van D."/>
            <person name="Rokhsar D."/>
            <person name="Schmutz J."/>
        </authorList>
    </citation>
    <scope>NUCLEOTIDE SEQUENCE</scope>
    <source>
        <tissue evidence="1">Leaf extractions</tissue>
    </source>
</reference>
<organism evidence="2">
    <name type="scientific">Eucalyptus grandis</name>
    <name type="common">Flooded gum</name>
    <dbReference type="NCBI Taxonomy" id="71139"/>
    <lineage>
        <taxon>Eukaryota</taxon>
        <taxon>Viridiplantae</taxon>
        <taxon>Streptophyta</taxon>
        <taxon>Embryophyta</taxon>
        <taxon>Tracheophyta</taxon>
        <taxon>Spermatophyta</taxon>
        <taxon>Magnoliopsida</taxon>
        <taxon>eudicotyledons</taxon>
        <taxon>Gunneridae</taxon>
        <taxon>Pentapetalae</taxon>
        <taxon>rosids</taxon>
        <taxon>malvids</taxon>
        <taxon>Myrtales</taxon>
        <taxon>Myrtaceae</taxon>
        <taxon>Myrtoideae</taxon>
        <taxon>Eucalypteae</taxon>
        <taxon>Eucalyptus</taxon>
    </lineage>
</organism>
<keyword evidence="3" id="KW-1185">Reference proteome</keyword>